<comment type="subunit">
    <text evidence="8">Homodimer.</text>
</comment>
<dbReference type="InterPro" id="IPR013708">
    <property type="entry name" value="Shikimate_DH-bd_N"/>
</dbReference>
<sequence length="278" mass="29630">MTYTSPPLAGVVGWPIGLSRSPALHGHWLKRYGIPGYYVPLGIAPQDFENGIRSLPRLGFRGVNVTLPYKQTVLPLADKISDRAALIGAANTLIFRDDGGIYGDNTDGYGFIENLRQNAPGWSARSGPCLVLGAGGAARGIISALITEGAPEIRIANRTRQRAEILKDQYGARIQVIDWNRAADAMDGASTIINTTSLGMAGQPELNISFDAAPGTAIATDIVYNPLTTPFLRAANAAGLVTVDGLGMLLHQAVPGFRQWFEHAPEVDDDLRKAVLAA</sequence>
<dbReference type="Gene3D" id="3.40.50.10860">
    <property type="entry name" value="Leucine Dehydrogenase, chain A, domain 1"/>
    <property type="match status" value="1"/>
</dbReference>
<dbReference type="InterPro" id="IPR011342">
    <property type="entry name" value="Shikimate_DH"/>
</dbReference>
<dbReference type="OrthoDB" id="9792692at2"/>
<reference evidence="13" key="1">
    <citation type="submission" date="2017-09" db="EMBL/GenBank/DDBJ databases">
        <authorList>
            <person name="Varghese N."/>
            <person name="Submissions S."/>
        </authorList>
    </citation>
    <scope>NUCLEOTIDE SEQUENCE [LARGE SCALE GENOMIC DNA]</scope>
    <source>
        <strain evidence="13">C7</strain>
    </source>
</reference>
<dbReference type="InterPro" id="IPR022893">
    <property type="entry name" value="Shikimate_DH_fam"/>
</dbReference>
<dbReference type="EC" id="1.1.1.25" evidence="2 8"/>
<feature type="binding site" evidence="8">
    <location>
        <position position="66"/>
    </location>
    <ligand>
        <name>shikimate</name>
        <dbReference type="ChEBI" id="CHEBI:36208"/>
    </ligand>
</feature>
<dbReference type="Gene3D" id="3.40.50.720">
    <property type="entry name" value="NAD(P)-binding Rossmann-like Domain"/>
    <property type="match status" value="1"/>
</dbReference>
<dbReference type="GO" id="GO:0005829">
    <property type="term" value="C:cytosol"/>
    <property type="evidence" value="ECO:0007669"/>
    <property type="project" value="TreeGrafter"/>
</dbReference>
<keyword evidence="3 8" id="KW-0028">Amino-acid biosynthesis</keyword>
<evidence type="ECO:0000256" key="6">
    <source>
        <dbReference type="ARBA" id="ARBA00023141"/>
    </source>
</evidence>
<keyword evidence="6 8" id="KW-0057">Aromatic amino acid biosynthesis</keyword>
<dbReference type="NCBIfam" id="NF001312">
    <property type="entry name" value="PRK00258.1-4"/>
    <property type="match status" value="1"/>
</dbReference>
<dbReference type="InterPro" id="IPR036291">
    <property type="entry name" value="NAD(P)-bd_dom_sf"/>
</dbReference>
<dbReference type="NCBIfam" id="TIGR00507">
    <property type="entry name" value="aroE"/>
    <property type="match status" value="1"/>
</dbReference>
<accession>A0A2C9CPX5</accession>
<evidence type="ECO:0000259" key="11">
    <source>
        <dbReference type="Pfam" id="PF18317"/>
    </source>
</evidence>
<dbReference type="AlphaFoldDB" id="A0A2C9CPX5"/>
<feature type="binding site" evidence="8">
    <location>
        <position position="252"/>
    </location>
    <ligand>
        <name>shikimate</name>
        <dbReference type="ChEBI" id="CHEBI:36208"/>
    </ligand>
</feature>
<keyword evidence="13" id="KW-1185">Reference proteome</keyword>
<dbReference type="SUPFAM" id="SSF51735">
    <property type="entry name" value="NAD(P)-binding Rossmann-fold domains"/>
    <property type="match status" value="1"/>
</dbReference>
<feature type="binding site" evidence="8">
    <location>
        <begin position="133"/>
        <end position="137"/>
    </location>
    <ligand>
        <name>NADP(+)</name>
        <dbReference type="ChEBI" id="CHEBI:58349"/>
    </ligand>
</feature>
<feature type="binding site" evidence="8">
    <location>
        <position position="107"/>
    </location>
    <ligand>
        <name>shikimate</name>
        <dbReference type="ChEBI" id="CHEBI:36208"/>
    </ligand>
</feature>
<dbReference type="PANTHER" id="PTHR21089:SF1">
    <property type="entry name" value="BIFUNCTIONAL 3-DEHYDROQUINATE DEHYDRATASE_SHIKIMATE DEHYDROGENASE, CHLOROPLASTIC"/>
    <property type="match status" value="1"/>
</dbReference>
<protein>
    <recommendedName>
        <fullName evidence="2 8">Shikimate dehydrogenase (NADP(+))</fullName>
        <shortName evidence="8">SDH</shortName>
        <ecNumber evidence="2 8">1.1.1.25</ecNumber>
    </recommendedName>
</protein>
<dbReference type="GO" id="GO:0009423">
    <property type="term" value="P:chorismate biosynthetic process"/>
    <property type="evidence" value="ECO:0007669"/>
    <property type="project" value="UniProtKB-UniRule"/>
</dbReference>
<proteinExistence type="inferred from homology"/>
<dbReference type="CDD" id="cd01065">
    <property type="entry name" value="NAD_bind_Shikimate_DH"/>
    <property type="match status" value="1"/>
</dbReference>
<dbReference type="GO" id="GO:0019632">
    <property type="term" value="P:shikimate metabolic process"/>
    <property type="evidence" value="ECO:0007669"/>
    <property type="project" value="InterPro"/>
</dbReference>
<comment type="similarity">
    <text evidence="8">Belongs to the shikimate dehydrogenase family.</text>
</comment>
<dbReference type="Pfam" id="PF18317">
    <property type="entry name" value="SDH_C"/>
    <property type="match status" value="1"/>
</dbReference>
<feature type="binding site" evidence="8">
    <location>
        <position position="245"/>
    </location>
    <ligand>
        <name>NADP(+)</name>
        <dbReference type="ChEBI" id="CHEBI:58349"/>
    </ligand>
</feature>
<comment type="pathway">
    <text evidence="1 8">Metabolic intermediate biosynthesis; chorismate biosynthesis; chorismate from D-erythrose 4-phosphate and phosphoenolpyruvate: step 4/7.</text>
</comment>
<feature type="binding site" evidence="8">
    <location>
        <position position="224"/>
    </location>
    <ligand>
        <name>shikimate</name>
        <dbReference type="ChEBI" id="CHEBI:36208"/>
    </ligand>
</feature>
<dbReference type="GO" id="GO:0050661">
    <property type="term" value="F:NADP binding"/>
    <property type="evidence" value="ECO:0007669"/>
    <property type="project" value="InterPro"/>
</dbReference>
<dbReference type="GO" id="GO:0004764">
    <property type="term" value="F:shikimate 3-dehydrogenase (NADP+) activity"/>
    <property type="evidence" value="ECO:0007669"/>
    <property type="project" value="UniProtKB-UniRule"/>
</dbReference>
<dbReference type="Pfam" id="PF01488">
    <property type="entry name" value="Shikimate_DH"/>
    <property type="match status" value="1"/>
</dbReference>
<dbReference type="HAMAP" id="MF_00222">
    <property type="entry name" value="Shikimate_DH_AroE"/>
    <property type="match status" value="1"/>
</dbReference>
<evidence type="ECO:0000256" key="1">
    <source>
        <dbReference type="ARBA" id="ARBA00004871"/>
    </source>
</evidence>
<feature type="domain" description="Shikimate dehydrogenase substrate binding N-terminal" evidence="10">
    <location>
        <begin position="11"/>
        <end position="93"/>
    </location>
</feature>
<feature type="binding site" evidence="8">
    <location>
        <position position="91"/>
    </location>
    <ligand>
        <name>shikimate</name>
        <dbReference type="ChEBI" id="CHEBI:36208"/>
    </ligand>
</feature>
<dbReference type="Pfam" id="PF08501">
    <property type="entry name" value="Shikimate_dh_N"/>
    <property type="match status" value="1"/>
</dbReference>
<feature type="active site" description="Proton acceptor" evidence="8">
    <location>
        <position position="70"/>
    </location>
</feature>
<evidence type="ECO:0000259" key="9">
    <source>
        <dbReference type="Pfam" id="PF01488"/>
    </source>
</evidence>
<dbReference type="GO" id="GO:0009073">
    <property type="term" value="P:aromatic amino acid family biosynthetic process"/>
    <property type="evidence" value="ECO:0007669"/>
    <property type="project" value="UniProtKB-KW"/>
</dbReference>
<dbReference type="UniPathway" id="UPA00053">
    <property type="reaction ID" value="UER00087"/>
</dbReference>
<dbReference type="Proteomes" id="UP000220034">
    <property type="component" value="Unassembled WGS sequence"/>
</dbReference>
<comment type="catalytic activity">
    <reaction evidence="7 8">
        <text>shikimate + NADP(+) = 3-dehydroshikimate + NADPH + H(+)</text>
        <dbReference type="Rhea" id="RHEA:17737"/>
        <dbReference type="ChEBI" id="CHEBI:15378"/>
        <dbReference type="ChEBI" id="CHEBI:16630"/>
        <dbReference type="ChEBI" id="CHEBI:36208"/>
        <dbReference type="ChEBI" id="CHEBI:57783"/>
        <dbReference type="ChEBI" id="CHEBI:58349"/>
        <dbReference type="EC" id="1.1.1.25"/>
    </reaction>
</comment>
<evidence type="ECO:0000256" key="4">
    <source>
        <dbReference type="ARBA" id="ARBA00022857"/>
    </source>
</evidence>
<gene>
    <name evidence="8" type="primary">aroE</name>
    <name evidence="12" type="ORF">SAMN06273572_1011126</name>
</gene>
<keyword evidence="4 8" id="KW-0521">NADP</keyword>
<dbReference type="RefSeq" id="WP_097928787.1">
    <property type="nucleotide sequence ID" value="NZ_OCTN01000001.1"/>
</dbReference>
<evidence type="ECO:0000256" key="2">
    <source>
        <dbReference type="ARBA" id="ARBA00012962"/>
    </source>
</evidence>
<dbReference type="PANTHER" id="PTHR21089">
    <property type="entry name" value="SHIKIMATE DEHYDROGENASE"/>
    <property type="match status" value="1"/>
</dbReference>
<organism evidence="12 13">
    <name type="scientific">Pontivivens marinum</name>
    <dbReference type="NCBI Taxonomy" id="1690039"/>
    <lineage>
        <taxon>Bacteria</taxon>
        <taxon>Pseudomonadati</taxon>
        <taxon>Pseudomonadota</taxon>
        <taxon>Alphaproteobacteria</taxon>
        <taxon>Rhodobacterales</taxon>
        <taxon>Paracoccaceae</taxon>
        <taxon>Pontivivens</taxon>
    </lineage>
</organism>
<dbReference type="GO" id="GO:0008652">
    <property type="term" value="P:amino acid biosynthetic process"/>
    <property type="evidence" value="ECO:0007669"/>
    <property type="project" value="UniProtKB-KW"/>
</dbReference>
<feature type="domain" description="SDH C-terminal" evidence="11">
    <location>
        <begin position="245"/>
        <end position="268"/>
    </location>
</feature>
<feature type="binding site" evidence="8">
    <location>
        <position position="222"/>
    </location>
    <ligand>
        <name>NADP(+)</name>
        <dbReference type="ChEBI" id="CHEBI:58349"/>
    </ligand>
</feature>
<dbReference type="SUPFAM" id="SSF53223">
    <property type="entry name" value="Aminoacid dehydrogenase-like, N-terminal domain"/>
    <property type="match status" value="1"/>
</dbReference>
<dbReference type="InterPro" id="IPR041121">
    <property type="entry name" value="SDH_C"/>
</dbReference>
<evidence type="ECO:0000313" key="13">
    <source>
        <dbReference type="Proteomes" id="UP000220034"/>
    </source>
</evidence>
<keyword evidence="5 8" id="KW-0560">Oxidoreductase</keyword>
<name>A0A2C9CPX5_9RHOB</name>
<evidence type="ECO:0000256" key="7">
    <source>
        <dbReference type="ARBA" id="ARBA00049442"/>
    </source>
</evidence>
<dbReference type="InterPro" id="IPR006151">
    <property type="entry name" value="Shikm_DH/Glu-tRNA_Rdtase"/>
</dbReference>
<evidence type="ECO:0000259" key="10">
    <source>
        <dbReference type="Pfam" id="PF08501"/>
    </source>
</evidence>
<comment type="function">
    <text evidence="8">Involved in the biosynthesis of the chorismate, which leads to the biosynthesis of aromatic amino acids. Catalyzes the reversible NADPH linked reduction of 3-dehydroshikimate (DHSA) to yield shikimate (SA).</text>
</comment>
<feature type="domain" description="Quinate/shikimate 5-dehydrogenase/glutamyl-tRNA reductase" evidence="9">
    <location>
        <begin position="129"/>
        <end position="197"/>
    </location>
</feature>
<evidence type="ECO:0000313" key="12">
    <source>
        <dbReference type="EMBL" id="SOH93270.1"/>
    </source>
</evidence>
<evidence type="ECO:0000256" key="3">
    <source>
        <dbReference type="ARBA" id="ARBA00022605"/>
    </source>
</evidence>
<evidence type="ECO:0000256" key="5">
    <source>
        <dbReference type="ARBA" id="ARBA00023002"/>
    </source>
</evidence>
<feature type="binding site" evidence="8">
    <location>
        <begin position="19"/>
        <end position="21"/>
    </location>
    <ligand>
        <name>shikimate</name>
        <dbReference type="ChEBI" id="CHEBI:36208"/>
    </ligand>
</feature>
<feature type="binding site" evidence="8">
    <location>
        <begin position="157"/>
        <end position="162"/>
    </location>
    <ligand>
        <name>NADP(+)</name>
        <dbReference type="ChEBI" id="CHEBI:58349"/>
    </ligand>
</feature>
<dbReference type="InterPro" id="IPR046346">
    <property type="entry name" value="Aminoacid_DH-like_N_sf"/>
</dbReference>
<dbReference type="EMBL" id="OCTN01000001">
    <property type="protein sequence ID" value="SOH93270.1"/>
    <property type="molecule type" value="Genomic_DNA"/>
</dbReference>
<feature type="binding site" evidence="8">
    <location>
        <position position="82"/>
    </location>
    <ligand>
        <name>NADP(+)</name>
        <dbReference type="ChEBI" id="CHEBI:58349"/>
    </ligand>
</feature>
<evidence type="ECO:0000256" key="8">
    <source>
        <dbReference type="HAMAP-Rule" id="MF_00222"/>
    </source>
</evidence>